<accession>A0A178N058</accession>
<proteinExistence type="predicted"/>
<name>A0A178N058_9PROT</name>
<evidence type="ECO:0008006" key="3">
    <source>
        <dbReference type="Google" id="ProtNLM"/>
    </source>
</evidence>
<sequence length="117" mass="12615">MPFVTRDTDGRLIAIAEFPLDDSAEELAADDPEIVAFVERTCDLAIEGAGEAPFINADLAFIRVVEDLIEVLMRKGVLALTDLPGPAQEKLMSRRALRHWLAGVAGIVDDGGEGKII</sequence>
<reference evidence="1 2" key="1">
    <citation type="submission" date="2016-04" db="EMBL/GenBank/DDBJ databases">
        <title>Draft genome sequence of freshwater magnetotactic bacteria Magnetospirillum marisnigri SP-1 and Magnetospirillum moscoviense BB-1.</title>
        <authorList>
            <person name="Koziaeva V."/>
            <person name="Dziuba M.V."/>
            <person name="Ivanov T.M."/>
            <person name="Kuznetsov B."/>
            <person name="Grouzdev D.S."/>
        </authorList>
    </citation>
    <scope>NUCLEOTIDE SEQUENCE [LARGE SCALE GENOMIC DNA]</scope>
    <source>
        <strain evidence="1 2">BB-1</strain>
    </source>
</reference>
<evidence type="ECO:0000313" key="1">
    <source>
        <dbReference type="EMBL" id="OAN56895.1"/>
    </source>
</evidence>
<dbReference type="AlphaFoldDB" id="A0A178N058"/>
<dbReference type="OrthoDB" id="8527830at2"/>
<dbReference type="STRING" id="1437059.A6A05_07965"/>
<evidence type="ECO:0000313" key="2">
    <source>
        <dbReference type="Proteomes" id="UP000078543"/>
    </source>
</evidence>
<protein>
    <recommendedName>
        <fullName evidence="3">Tryptophan synthase subunit beta like protein</fullName>
    </recommendedName>
</protein>
<gene>
    <name evidence="1" type="ORF">A6A05_07965</name>
</gene>
<comment type="caution">
    <text evidence="1">The sequence shown here is derived from an EMBL/GenBank/DDBJ whole genome shotgun (WGS) entry which is preliminary data.</text>
</comment>
<dbReference type="Proteomes" id="UP000078543">
    <property type="component" value="Unassembled WGS sequence"/>
</dbReference>
<dbReference type="RefSeq" id="WP_068497771.1">
    <property type="nucleotide sequence ID" value="NZ_LWQU01000085.1"/>
</dbReference>
<organism evidence="1 2">
    <name type="scientific">Magnetospirillum moscoviense</name>
    <dbReference type="NCBI Taxonomy" id="1437059"/>
    <lineage>
        <taxon>Bacteria</taxon>
        <taxon>Pseudomonadati</taxon>
        <taxon>Pseudomonadota</taxon>
        <taxon>Alphaproteobacteria</taxon>
        <taxon>Rhodospirillales</taxon>
        <taxon>Rhodospirillaceae</taxon>
        <taxon>Magnetospirillum</taxon>
    </lineage>
</organism>
<keyword evidence="2" id="KW-1185">Reference proteome</keyword>
<dbReference type="EMBL" id="LWQU01000085">
    <property type="protein sequence ID" value="OAN56895.1"/>
    <property type="molecule type" value="Genomic_DNA"/>
</dbReference>